<evidence type="ECO:0000313" key="3">
    <source>
        <dbReference type="Proteomes" id="UP000237631"/>
    </source>
</evidence>
<accession>A0A2S6CFT9</accession>
<dbReference type="OrthoDB" id="3644344at2759"/>
<comment type="caution">
    <text evidence="2">The sequence shown here is derived from an EMBL/GenBank/DDBJ whole genome shotgun (WGS) entry which is preliminary data.</text>
</comment>
<keyword evidence="3" id="KW-1185">Reference proteome</keyword>
<organism evidence="2 3">
    <name type="scientific">Cercospora berteroae</name>
    <dbReference type="NCBI Taxonomy" id="357750"/>
    <lineage>
        <taxon>Eukaryota</taxon>
        <taxon>Fungi</taxon>
        <taxon>Dikarya</taxon>
        <taxon>Ascomycota</taxon>
        <taxon>Pezizomycotina</taxon>
        <taxon>Dothideomycetes</taxon>
        <taxon>Dothideomycetidae</taxon>
        <taxon>Mycosphaerellales</taxon>
        <taxon>Mycosphaerellaceae</taxon>
        <taxon>Cercospora</taxon>
    </lineage>
</organism>
<gene>
    <name evidence="2" type="ORF">CBER1_06686</name>
</gene>
<dbReference type="Proteomes" id="UP000237631">
    <property type="component" value="Unassembled WGS sequence"/>
</dbReference>
<dbReference type="EMBL" id="PNEN01000453">
    <property type="protein sequence ID" value="PPJ58584.1"/>
    <property type="molecule type" value="Genomic_DNA"/>
</dbReference>
<evidence type="ECO:0000313" key="2">
    <source>
        <dbReference type="EMBL" id="PPJ58584.1"/>
    </source>
</evidence>
<name>A0A2S6CFT9_9PEZI</name>
<reference evidence="3" key="1">
    <citation type="journal article" date="2017" name="bioRxiv">
        <title>Conservation of a gene cluster reveals novel cercosporin biosynthetic mechanisms and extends production to the genus Colletotrichum.</title>
        <authorList>
            <person name="de Jonge R."/>
            <person name="Ebert M.K."/>
            <person name="Huitt-Roehl C.R."/>
            <person name="Pal P."/>
            <person name="Suttle J.C."/>
            <person name="Spanner R.E."/>
            <person name="Neubauer J.D."/>
            <person name="Jurick W.M.II."/>
            <person name="Stott K.A."/>
            <person name="Secor G.A."/>
            <person name="Thomma B.P.H.J."/>
            <person name="Van de Peer Y."/>
            <person name="Townsend C.A."/>
            <person name="Bolton M.D."/>
        </authorList>
    </citation>
    <scope>NUCLEOTIDE SEQUENCE [LARGE SCALE GENOMIC DNA]</scope>
    <source>
        <strain evidence="3">CBS538.71</strain>
    </source>
</reference>
<sequence length="238" mass="26709">MAPSINSDFMTGGKCARTKLRRKNFSIPFSSYTEHNSSLHKMGKGTSYERLRRDSPPYRAYLELEKLPDSAPAFESDEDGLPRIAVGEHFCRVLGDDRLLCGAKLSSTTGLRKHLEVVHQTDIEKPGMGSKNTTAMFRDAEAFYARLMEDHEAPEVAVEEAKAPTHQTLGKRKSIVIDLTDEIIEPDASEHIPLQPSTEPPTKKSLSTAHPKQKLEFELKRIALQKKMHAAELRELDV</sequence>
<feature type="region of interest" description="Disordered" evidence="1">
    <location>
        <begin position="186"/>
        <end position="212"/>
    </location>
</feature>
<proteinExistence type="predicted"/>
<evidence type="ECO:0000256" key="1">
    <source>
        <dbReference type="SAM" id="MobiDB-lite"/>
    </source>
</evidence>
<dbReference type="AlphaFoldDB" id="A0A2S6CFT9"/>
<protein>
    <submittedName>
        <fullName evidence="2">Uncharacterized protein</fullName>
    </submittedName>
</protein>